<evidence type="ECO:0000259" key="3">
    <source>
        <dbReference type="PROSITE" id="PS50043"/>
    </source>
</evidence>
<proteinExistence type="predicted"/>
<dbReference type="InterPro" id="IPR036388">
    <property type="entry name" value="WH-like_DNA-bd_sf"/>
</dbReference>
<dbReference type="AlphaFoldDB" id="A0AA37SZB2"/>
<dbReference type="InterPro" id="IPR011006">
    <property type="entry name" value="CheY-like_superfamily"/>
</dbReference>
<comment type="caution">
    <text evidence="5">The sequence shown here is derived from an EMBL/GenBank/DDBJ whole genome shotgun (WGS) entry which is preliminary data.</text>
</comment>
<dbReference type="GO" id="GO:0000160">
    <property type="term" value="P:phosphorelay signal transduction system"/>
    <property type="evidence" value="ECO:0007669"/>
    <property type="project" value="InterPro"/>
</dbReference>
<dbReference type="PROSITE" id="PS50110">
    <property type="entry name" value="RESPONSE_REGULATORY"/>
    <property type="match status" value="1"/>
</dbReference>
<evidence type="ECO:0000259" key="4">
    <source>
        <dbReference type="PROSITE" id="PS50110"/>
    </source>
</evidence>
<organism evidence="5 6">
    <name type="scientific">Portibacter lacus</name>
    <dbReference type="NCBI Taxonomy" id="1099794"/>
    <lineage>
        <taxon>Bacteria</taxon>
        <taxon>Pseudomonadati</taxon>
        <taxon>Bacteroidota</taxon>
        <taxon>Saprospiria</taxon>
        <taxon>Saprospirales</taxon>
        <taxon>Haliscomenobacteraceae</taxon>
        <taxon>Portibacter</taxon>
    </lineage>
</organism>
<dbReference type="PANTHER" id="PTHR43214">
    <property type="entry name" value="TWO-COMPONENT RESPONSE REGULATOR"/>
    <property type="match status" value="1"/>
</dbReference>
<dbReference type="SMART" id="SM00448">
    <property type="entry name" value="REC"/>
    <property type="match status" value="1"/>
</dbReference>
<gene>
    <name evidence="5" type="ORF">GCM10007940_47960</name>
</gene>
<sequence>MITKKPRILIVEDEVFIANDISAHLLSLGYSVSGIAYNSDKALDLMNNRPFDFAILDINIGGSKDGIEIAELINTKYKVPFIYLTSYSDKTTLHRAQTTLPYGYIIKPFDEQDLDAAITMAIYKHSQEQKDEFPRLEKVNDFHQVNITEREYEIIHHLLNGNSLQDVAQTLFLTENTIKTHIKRIYVKLDVHNRVDFTKKILEVQ</sequence>
<dbReference type="InterPro" id="IPR039420">
    <property type="entry name" value="WalR-like"/>
</dbReference>
<evidence type="ECO:0000256" key="2">
    <source>
        <dbReference type="PROSITE-ProRule" id="PRU00169"/>
    </source>
</evidence>
<dbReference type="EMBL" id="BSOH01000037">
    <property type="protein sequence ID" value="GLR20180.1"/>
    <property type="molecule type" value="Genomic_DNA"/>
</dbReference>
<reference evidence="5" key="2">
    <citation type="submission" date="2023-01" db="EMBL/GenBank/DDBJ databases">
        <title>Draft genome sequence of Portibacter lacus strain NBRC 108769.</title>
        <authorList>
            <person name="Sun Q."/>
            <person name="Mori K."/>
        </authorList>
    </citation>
    <scope>NUCLEOTIDE SEQUENCE</scope>
    <source>
        <strain evidence="5">NBRC 108769</strain>
    </source>
</reference>
<evidence type="ECO:0000313" key="5">
    <source>
        <dbReference type="EMBL" id="GLR20180.1"/>
    </source>
</evidence>
<dbReference type="CDD" id="cd06170">
    <property type="entry name" value="LuxR_C_like"/>
    <property type="match status" value="1"/>
</dbReference>
<keyword evidence="6" id="KW-1185">Reference proteome</keyword>
<evidence type="ECO:0000313" key="6">
    <source>
        <dbReference type="Proteomes" id="UP001156666"/>
    </source>
</evidence>
<feature type="domain" description="HTH luxR-type" evidence="3">
    <location>
        <begin position="140"/>
        <end position="205"/>
    </location>
</feature>
<dbReference type="GO" id="GO:0003677">
    <property type="term" value="F:DNA binding"/>
    <property type="evidence" value="ECO:0007669"/>
    <property type="project" value="UniProtKB-KW"/>
</dbReference>
<feature type="domain" description="Response regulatory" evidence="4">
    <location>
        <begin position="7"/>
        <end position="122"/>
    </location>
</feature>
<dbReference type="Proteomes" id="UP001156666">
    <property type="component" value="Unassembled WGS sequence"/>
</dbReference>
<dbReference type="Pfam" id="PF00072">
    <property type="entry name" value="Response_reg"/>
    <property type="match status" value="1"/>
</dbReference>
<accession>A0AA37SZB2</accession>
<reference evidence="5" key="1">
    <citation type="journal article" date="2014" name="Int. J. Syst. Evol. Microbiol.">
        <title>Complete genome sequence of Corynebacterium casei LMG S-19264T (=DSM 44701T), isolated from a smear-ripened cheese.</title>
        <authorList>
            <consortium name="US DOE Joint Genome Institute (JGI-PGF)"/>
            <person name="Walter F."/>
            <person name="Albersmeier A."/>
            <person name="Kalinowski J."/>
            <person name="Ruckert C."/>
        </authorList>
    </citation>
    <scope>NUCLEOTIDE SEQUENCE</scope>
    <source>
        <strain evidence="5">NBRC 108769</strain>
    </source>
</reference>
<dbReference type="SMART" id="SM00421">
    <property type="entry name" value="HTH_LUXR"/>
    <property type="match status" value="1"/>
</dbReference>
<dbReference type="PROSITE" id="PS50043">
    <property type="entry name" value="HTH_LUXR_2"/>
    <property type="match status" value="1"/>
</dbReference>
<protein>
    <recommendedName>
        <fullName evidence="7">DNA-binding response regulator</fullName>
    </recommendedName>
</protein>
<dbReference type="PRINTS" id="PR00038">
    <property type="entry name" value="HTHLUXR"/>
</dbReference>
<keyword evidence="1" id="KW-0238">DNA-binding</keyword>
<dbReference type="InterPro" id="IPR000792">
    <property type="entry name" value="Tscrpt_reg_LuxR_C"/>
</dbReference>
<dbReference type="InterPro" id="IPR001789">
    <property type="entry name" value="Sig_transdc_resp-reg_receiver"/>
</dbReference>
<evidence type="ECO:0008006" key="7">
    <source>
        <dbReference type="Google" id="ProtNLM"/>
    </source>
</evidence>
<dbReference type="RefSeq" id="WP_235295017.1">
    <property type="nucleotide sequence ID" value="NZ_BSOH01000037.1"/>
</dbReference>
<dbReference type="Pfam" id="PF00196">
    <property type="entry name" value="GerE"/>
    <property type="match status" value="1"/>
</dbReference>
<dbReference type="InterPro" id="IPR016032">
    <property type="entry name" value="Sig_transdc_resp-reg_C-effctor"/>
</dbReference>
<dbReference type="CDD" id="cd17534">
    <property type="entry name" value="REC_DC-like"/>
    <property type="match status" value="1"/>
</dbReference>
<dbReference type="SUPFAM" id="SSF52172">
    <property type="entry name" value="CheY-like"/>
    <property type="match status" value="1"/>
</dbReference>
<dbReference type="Gene3D" id="3.40.50.2300">
    <property type="match status" value="1"/>
</dbReference>
<evidence type="ECO:0000256" key="1">
    <source>
        <dbReference type="ARBA" id="ARBA00023125"/>
    </source>
</evidence>
<dbReference type="SUPFAM" id="SSF46894">
    <property type="entry name" value="C-terminal effector domain of the bipartite response regulators"/>
    <property type="match status" value="1"/>
</dbReference>
<dbReference type="GO" id="GO:0006355">
    <property type="term" value="P:regulation of DNA-templated transcription"/>
    <property type="evidence" value="ECO:0007669"/>
    <property type="project" value="InterPro"/>
</dbReference>
<keyword evidence="2" id="KW-0597">Phosphoprotein</keyword>
<name>A0AA37SZB2_9BACT</name>
<dbReference type="PANTHER" id="PTHR43214:SF44">
    <property type="entry name" value="TWO-COMPONENT RESPONSE REGULATOR"/>
    <property type="match status" value="1"/>
</dbReference>
<feature type="modified residue" description="4-aspartylphosphate" evidence="2">
    <location>
        <position position="57"/>
    </location>
</feature>
<dbReference type="Gene3D" id="1.10.10.10">
    <property type="entry name" value="Winged helix-like DNA-binding domain superfamily/Winged helix DNA-binding domain"/>
    <property type="match status" value="1"/>
</dbReference>